<dbReference type="SUPFAM" id="SSF158472">
    <property type="entry name" value="HAMP domain-like"/>
    <property type="match status" value="1"/>
</dbReference>
<feature type="domain" description="HAMP" evidence="6">
    <location>
        <begin position="272"/>
        <end position="325"/>
    </location>
</feature>
<keyword evidence="5" id="KW-0472">Membrane</keyword>
<dbReference type="PROSITE" id="PS50885">
    <property type="entry name" value="HAMP"/>
    <property type="match status" value="1"/>
</dbReference>
<comment type="subcellular location">
    <subcellularLocation>
        <location evidence="1">Membrane</location>
    </subcellularLocation>
</comment>
<dbReference type="Pfam" id="PF00672">
    <property type="entry name" value="HAMP"/>
    <property type="match status" value="1"/>
</dbReference>
<dbReference type="Pfam" id="PF06580">
    <property type="entry name" value="His_kinase"/>
    <property type="match status" value="1"/>
</dbReference>
<keyword evidence="5" id="KW-0812">Transmembrane</keyword>
<evidence type="ECO:0000313" key="8">
    <source>
        <dbReference type="Proteomes" id="UP000824241"/>
    </source>
</evidence>
<evidence type="ECO:0000256" key="1">
    <source>
        <dbReference type="ARBA" id="ARBA00004370"/>
    </source>
</evidence>
<dbReference type="SUPFAM" id="SSF55874">
    <property type="entry name" value="ATPase domain of HSP90 chaperone/DNA topoisomerase II/histidine kinase"/>
    <property type="match status" value="1"/>
</dbReference>
<evidence type="ECO:0000256" key="4">
    <source>
        <dbReference type="ARBA" id="ARBA00022777"/>
    </source>
</evidence>
<keyword evidence="5" id="KW-1133">Transmembrane helix</keyword>
<keyword evidence="2" id="KW-0597">Phosphoprotein</keyword>
<evidence type="ECO:0000313" key="7">
    <source>
        <dbReference type="EMBL" id="HIR60327.1"/>
    </source>
</evidence>
<feature type="transmembrane region" description="Helical" evidence="5">
    <location>
        <begin position="248"/>
        <end position="270"/>
    </location>
</feature>
<dbReference type="Gene3D" id="3.30.565.10">
    <property type="entry name" value="Histidine kinase-like ATPase, C-terminal domain"/>
    <property type="match status" value="1"/>
</dbReference>
<dbReference type="Proteomes" id="UP000824241">
    <property type="component" value="Unassembled WGS sequence"/>
</dbReference>
<comment type="caution">
    <text evidence="7">The sequence shown here is derived from an EMBL/GenBank/DDBJ whole genome shotgun (WGS) entry which is preliminary data.</text>
</comment>
<dbReference type="PANTHER" id="PTHR34220:SF7">
    <property type="entry name" value="SENSOR HISTIDINE KINASE YPDA"/>
    <property type="match status" value="1"/>
</dbReference>
<dbReference type="AlphaFoldDB" id="A0A9D1DWJ1"/>
<dbReference type="Gene3D" id="6.10.340.10">
    <property type="match status" value="1"/>
</dbReference>
<keyword evidence="3" id="KW-0808">Transferase</keyword>
<dbReference type="InterPro" id="IPR003660">
    <property type="entry name" value="HAMP_dom"/>
</dbReference>
<keyword evidence="4 7" id="KW-0418">Kinase</keyword>
<dbReference type="InterPro" id="IPR003594">
    <property type="entry name" value="HATPase_dom"/>
</dbReference>
<dbReference type="EMBL" id="DVHA01000066">
    <property type="protein sequence ID" value="HIR60327.1"/>
    <property type="molecule type" value="Genomic_DNA"/>
</dbReference>
<sequence length="552" mass="61613">MITYLYAVSALRTQVFRTNQATLSMYSDLVGTSFYNAERFLSGFAYNDPDVASLQSDDTLARYLALSREQQKLEESLPSHSGIDGFFFFAPRHGVFCSSSQSWVDSTEHKALQAQLQLDLQDGELAPDGSGKWESYQAGGEYYLVRIILHSGVYVGCWVNVETLLMPLQETPLGQDGGVYLFEPDGTLLADGTGIEGIDGYIPSASSEQYDLVGENGDYLAVSWENGEGYYFSAFISDASIRSGMSGIYRMIILTVILLAALFLLLYTAMRRMFIGPMGKLVSAIKRLRDGELGVTVQEAGNVREFSEVNASFNDMSSRIQQLTISVYEQKLKRQQIYLEYLKQQITPHFYINCLNTIYSMAGLGKNDLVRQLSKELSQHLRYTMNSQDTVRLGKELDHVRNYIAMTALRYPDTLQCSIEAAPGSEKALVPPLVLQSFVENTVKYEVVMGEPMEINIRVEKYRRGGAERIHICIWDTGGGYGAEALARIQREASGPSDDASLGDGTKVGISNTIQRLRILFGEDMRIRYSNRPGAGAQCDIFIPYKTEEDLL</sequence>
<organism evidence="7 8">
    <name type="scientific">Candidatus Faecivivens stercoravium</name>
    <dbReference type="NCBI Taxonomy" id="2840803"/>
    <lineage>
        <taxon>Bacteria</taxon>
        <taxon>Bacillati</taxon>
        <taxon>Bacillota</taxon>
        <taxon>Clostridia</taxon>
        <taxon>Eubacteriales</taxon>
        <taxon>Oscillospiraceae</taxon>
        <taxon>Oscillospiraceae incertae sedis</taxon>
        <taxon>Candidatus Faecivivens</taxon>
    </lineage>
</organism>
<protein>
    <submittedName>
        <fullName evidence="7">Histidine kinase</fullName>
    </submittedName>
</protein>
<evidence type="ECO:0000259" key="6">
    <source>
        <dbReference type="PROSITE" id="PS50885"/>
    </source>
</evidence>
<dbReference type="GO" id="GO:0016020">
    <property type="term" value="C:membrane"/>
    <property type="evidence" value="ECO:0007669"/>
    <property type="project" value="UniProtKB-SubCell"/>
</dbReference>
<dbReference type="PANTHER" id="PTHR34220">
    <property type="entry name" value="SENSOR HISTIDINE KINASE YPDA"/>
    <property type="match status" value="1"/>
</dbReference>
<reference evidence="7" key="1">
    <citation type="submission" date="2020-10" db="EMBL/GenBank/DDBJ databases">
        <authorList>
            <person name="Gilroy R."/>
        </authorList>
    </citation>
    <scope>NUCLEOTIDE SEQUENCE</scope>
    <source>
        <strain evidence="7">CHK189-12415</strain>
    </source>
</reference>
<evidence type="ECO:0000256" key="3">
    <source>
        <dbReference type="ARBA" id="ARBA00022679"/>
    </source>
</evidence>
<dbReference type="InterPro" id="IPR010559">
    <property type="entry name" value="Sig_transdc_His_kin_internal"/>
</dbReference>
<accession>A0A9D1DWJ1</accession>
<dbReference type="Pfam" id="PF02518">
    <property type="entry name" value="HATPase_c"/>
    <property type="match status" value="1"/>
</dbReference>
<gene>
    <name evidence="7" type="ORF">IAB37_01955</name>
</gene>
<proteinExistence type="predicted"/>
<dbReference type="InterPro" id="IPR036890">
    <property type="entry name" value="HATPase_C_sf"/>
</dbReference>
<dbReference type="InterPro" id="IPR050640">
    <property type="entry name" value="Bact_2-comp_sensor_kinase"/>
</dbReference>
<dbReference type="SMART" id="SM00304">
    <property type="entry name" value="HAMP"/>
    <property type="match status" value="1"/>
</dbReference>
<dbReference type="GO" id="GO:0000155">
    <property type="term" value="F:phosphorelay sensor kinase activity"/>
    <property type="evidence" value="ECO:0007669"/>
    <property type="project" value="InterPro"/>
</dbReference>
<evidence type="ECO:0000256" key="5">
    <source>
        <dbReference type="SAM" id="Phobius"/>
    </source>
</evidence>
<evidence type="ECO:0000256" key="2">
    <source>
        <dbReference type="ARBA" id="ARBA00022553"/>
    </source>
</evidence>
<reference evidence="7" key="2">
    <citation type="journal article" date="2021" name="PeerJ">
        <title>Extensive microbial diversity within the chicken gut microbiome revealed by metagenomics and culture.</title>
        <authorList>
            <person name="Gilroy R."/>
            <person name="Ravi A."/>
            <person name="Getino M."/>
            <person name="Pursley I."/>
            <person name="Horton D.L."/>
            <person name="Alikhan N.F."/>
            <person name="Baker D."/>
            <person name="Gharbi K."/>
            <person name="Hall N."/>
            <person name="Watson M."/>
            <person name="Adriaenssens E.M."/>
            <person name="Foster-Nyarko E."/>
            <person name="Jarju S."/>
            <person name="Secka A."/>
            <person name="Antonio M."/>
            <person name="Oren A."/>
            <person name="Chaudhuri R.R."/>
            <person name="La Ragione R."/>
            <person name="Hildebrand F."/>
            <person name="Pallen M.J."/>
        </authorList>
    </citation>
    <scope>NUCLEOTIDE SEQUENCE</scope>
    <source>
        <strain evidence="7">CHK189-12415</strain>
    </source>
</reference>
<name>A0A9D1DWJ1_9FIRM</name>
<dbReference type="CDD" id="cd06225">
    <property type="entry name" value="HAMP"/>
    <property type="match status" value="1"/>
</dbReference>